<dbReference type="STRING" id="1367847.JCM7686_1758"/>
<dbReference type="HOGENOM" id="CLU_026974_8_0_5"/>
<proteinExistence type="predicted"/>
<dbReference type="eggNOG" id="COG0687">
    <property type="taxonomic scope" value="Bacteria"/>
</dbReference>
<gene>
    <name evidence="3" type="ORF">JCM7686_1758</name>
</gene>
<dbReference type="InterPro" id="IPR006059">
    <property type="entry name" value="SBP"/>
</dbReference>
<dbReference type="PANTHER" id="PTHR30222:SF2">
    <property type="entry name" value="ABC TRANSPORTER SUBSTRATE-BINDING PROTEIN"/>
    <property type="match status" value="1"/>
</dbReference>
<name>S5XNF8_PARAH</name>
<sequence>MKTVTSTGILLACAALASAAPAFADDVTVVSFGGTYQDAQRAVMFKPFEAASGIKVTEESWDGGIGVLNAKAKSGTPDWDVVQVEAEDLALGCADGLFEKLDWAALGGKDKFLPMAVSDCGVGTAVWSMAIAYDGATTTKAPQSWADFWNVADFPGKRALRKGPKYTLEFALLADGVPADQLYKVLATPEGVDRAFAKLDALRPNLIWWEAGAQPLQFLASGEVAMTSTFNGRITGINKSEGKDFRLVWPGSMYSVDSWTILRGSAHPEAAQKFLSFATAPEQQSKMPEFVAYGMTNLAGIEKIPADLLKDLPTAPDNIRDAIGLDTDFWVDNNEALTERFNAWLAE</sequence>
<keyword evidence="1 2" id="KW-0732">Signal</keyword>
<dbReference type="SUPFAM" id="SSF53850">
    <property type="entry name" value="Periplasmic binding protein-like II"/>
    <property type="match status" value="1"/>
</dbReference>
<dbReference type="EMBL" id="CP006650">
    <property type="protein sequence ID" value="AGT08859.1"/>
    <property type="molecule type" value="Genomic_DNA"/>
</dbReference>
<dbReference type="Pfam" id="PF13416">
    <property type="entry name" value="SBP_bac_8"/>
    <property type="match status" value="1"/>
</dbReference>
<dbReference type="RefSeq" id="WP_020950497.1">
    <property type="nucleotide sequence ID" value="NC_022041.1"/>
</dbReference>
<dbReference type="OrthoDB" id="9815444at2"/>
<dbReference type="Proteomes" id="UP000015480">
    <property type="component" value="Chromosome"/>
</dbReference>
<dbReference type="Gene3D" id="3.40.190.10">
    <property type="entry name" value="Periplasmic binding protein-like II"/>
    <property type="match status" value="2"/>
</dbReference>
<feature type="signal peptide" evidence="2">
    <location>
        <begin position="1"/>
        <end position="24"/>
    </location>
</feature>
<feature type="chain" id="PRO_5004544475" evidence="2">
    <location>
        <begin position="25"/>
        <end position="347"/>
    </location>
</feature>
<dbReference type="KEGG" id="pami:JCM7686_1758"/>
<evidence type="ECO:0000313" key="3">
    <source>
        <dbReference type="EMBL" id="AGT08859.1"/>
    </source>
</evidence>
<reference evidence="3 4" key="1">
    <citation type="journal article" date="2014" name="BMC Genomics">
        <title>Architecture and functions of a multipartite genome of the methylotrophic bacterium Paracoccus aminophilus JCM 7686, containing primary and secondary chromids.</title>
        <authorList>
            <person name="Dziewit L."/>
            <person name="Czarnecki J."/>
            <person name="Wibberg D."/>
            <person name="Radlinska M."/>
            <person name="Mrozek P."/>
            <person name="Szymczak M."/>
            <person name="Schluter A."/>
            <person name="Puhler A."/>
            <person name="Bartosik D."/>
        </authorList>
    </citation>
    <scope>NUCLEOTIDE SEQUENCE [LARGE SCALE GENOMIC DNA]</scope>
    <source>
        <strain evidence="3">JCM 7686</strain>
    </source>
</reference>
<dbReference type="CDD" id="cd13589">
    <property type="entry name" value="PBP2_polyamine_RpCGA009"/>
    <property type="match status" value="1"/>
</dbReference>
<organism evidence="3 4">
    <name type="scientific">Paracoccus aminophilus JCM 7686</name>
    <dbReference type="NCBI Taxonomy" id="1367847"/>
    <lineage>
        <taxon>Bacteria</taxon>
        <taxon>Pseudomonadati</taxon>
        <taxon>Pseudomonadota</taxon>
        <taxon>Alphaproteobacteria</taxon>
        <taxon>Rhodobacterales</taxon>
        <taxon>Paracoccaceae</taxon>
        <taxon>Paracoccus</taxon>
    </lineage>
</organism>
<keyword evidence="4" id="KW-1185">Reference proteome</keyword>
<dbReference type="PANTHER" id="PTHR30222">
    <property type="entry name" value="SPERMIDINE/PUTRESCINE-BINDING PERIPLASMIC PROTEIN"/>
    <property type="match status" value="1"/>
</dbReference>
<accession>S5XNF8</accession>
<evidence type="ECO:0000313" key="4">
    <source>
        <dbReference type="Proteomes" id="UP000015480"/>
    </source>
</evidence>
<evidence type="ECO:0000256" key="2">
    <source>
        <dbReference type="SAM" id="SignalP"/>
    </source>
</evidence>
<dbReference type="AlphaFoldDB" id="S5XNF8"/>
<evidence type="ECO:0000256" key="1">
    <source>
        <dbReference type="ARBA" id="ARBA00022729"/>
    </source>
</evidence>
<dbReference type="PATRIC" id="fig|1367847.3.peg.1741"/>
<protein>
    <submittedName>
        <fullName evidence="3">Spermidine/putrescine transport system, substrate-binding protein</fullName>
    </submittedName>
</protein>